<dbReference type="SUPFAM" id="SSF46934">
    <property type="entry name" value="UBA-like"/>
    <property type="match status" value="1"/>
</dbReference>
<gene>
    <name evidence="4" type="primary">TSF1</name>
    <name evidence="6" type="ORF">C2G38_2138490</name>
</gene>
<keyword evidence="7" id="KW-1185">Reference proteome</keyword>
<evidence type="ECO:0000313" key="7">
    <source>
        <dbReference type="Proteomes" id="UP000266673"/>
    </source>
</evidence>
<keyword evidence="4" id="KW-0496">Mitochondrion</keyword>
<evidence type="ECO:0000256" key="2">
    <source>
        <dbReference type="ARBA" id="ARBA00022768"/>
    </source>
</evidence>
<dbReference type="InterPro" id="IPR018101">
    <property type="entry name" value="Transl_elong_Ts_CS"/>
</dbReference>
<comment type="caution">
    <text evidence="6">The sequence shown here is derived from an EMBL/GenBank/DDBJ whole genome shotgun (WGS) entry which is preliminary data.</text>
</comment>
<keyword evidence="3 4" id="KW-0648">Protein biosynthesis</keyword>
<dbReference type="InterPro" id="IPR036402">
    <property type="entry name" value="EF-Ts_dimer_sf"/>
</dbReference>
<dbReference type="PROSITE" id="PS01127">
    <property type="entry name" value="EF_TS_2"/>
    <property type="match status" value="1"/>
</dbReference>
<dbReference type="InterPro" id="IPR009060">
    <property type="entry name" value="UBA-like_sf"/>
</dbReference>
<dbReference type="SUPFAM" id="SSF54713">
    <property type="entry name" value="Elongation factor Ts (EF-Ts), dimerisation domain"/>
    <property type="match status" value="2"/>
</dbReference>
<dbReference type="GO" id="GO:0003746">
    <property type="term" value="F:translation elongation factor activity"/>
    <property type="evidence" value="ECO:0007669"/>
    <property type="project" value="UniProtKB-UniRule"/>
</dbReference>
<protein>
    <recommendedName>
        <fullName evidence="4">Elongation factor Ts, mitochondrial</fullName>
        <shortName evidence="4">EF-Ts</shortName>
        <shortName evidence="4">EF-TsMt</shortName>
    </recommendedName>
</protein>
<keyword evidence="2 4" id="KW-0251">Elongation factor</keyword>
<evidence type="ECO:0000256" key="4">
    <source>
        <dbReference type="HAMAP-Rule" id="MF_03135"/>
    </source>
</evidence>
<dbReference type="PROSITE" id="PS01126">
    <property type="entry name" value="EF_TS_1"/>
    <property type="match status" value="1"/>
</dbReference>
<dbReference type="Proteomes" id="UP000266673">
    <property type="component" value="Unassembled WGS sequence"/>
</dbReference>
<comment type="similarity">
    <text evidence="1 4">Belongs to the EF-Ts family.</text>
</comment>
<feature type="domain" description="Translation elongation factor EFTs/EF1B dimerisation" evidence="5">
    <location>
        <begin position="155"/>
        <end position="350"/>
    </location>
</feature>
<dbReference type="AlphaFoldDB" id="A0A397W3S8"/>
<reference evidence="6 7" key="1">
    <citation type="submission" date="2018-06" db="EMBL/GenBank/DDBJ databases">
        <title>Comparative genomics reveals the genomic features of Rhizophagus irregularis, R. cerebriforme, R. diaphanum and Gigaspora rosea, and their symbiotic lifestyle signature.</title>
        <authorList>
            <person name="Morin E."/>
            <person name="San Clemente H."/>
            <person name="Chen E.C.H."/>
            <person name="De La Providencia I."/>
            <person name="Hainaut M."/>
            <person name="Kuo A."/>
            <person name="Kohler A."/>
            <person name="Murat C."/>
            <person name="Tang N."/>
            <person name="Roy S."/>
            <person name="Loubradou J."/>
            <person name="Henrissat B."/>
            <person name="Grigoriev I.V."/>
            <person name="Corradi N."/>
            <person name="Roux C."/>
            <person name="Martin F.M."/>
        </authorList>
    </citation>
    <scope>NUCLEOTIDE SEQUENCE [LARGE SCALE GENOMIC DNA]</scope>
    <source>
        <strain evidence="6 7">DAOM 194757</strain>
    </source>
</reference>
<evidence type="ECO:0000313" key="6">
    <source>
        <dbReference type="EMBL" id="RIB26016.1"/>
    </source>
</evidence>
<dbReference type="PANTHER" id="PTHR11741">
    <property type="entry name" value="ELONGATION FACTOR TS"/>
    <property type="match status" value="1"/>
</dbReference>
<dbReference type="EMBL" id="QKWP01000152">
    <property type="protein sequence ID" value="RIB26016.1"/>
    <property type="molecule type" value="Genomic_DNA"/>
</dbReference>
<dbReference type="GO" id="GO:0070125">
    <property type="term" value="P:mitochondrial translational elongation"/>
    <property type="evidence" value="ECO:0007669"/>
    <property type="project" value="TreeGrafter"/>
</dbReference>
<dbReference type="PANTHER" id="PTHR11741:SF0">
    <property type="entry name" value="ELONGATION FACTOR TS, MITOCHONDRIAL"/>
    <property type="match status" value="1"/>
</dbReference>
<accession>A0A397W3S8</accession>
<proteinExistence type="inferred from homology"/>
<dbReference type="Gene3D" id="1.10.8.10">
    <property type="entry name" value="DNA helicase RuvA subunit, C-terminal domain"/>
    <property type="match status" value="1"/>
</dbReference>
<dbReference type="STRING" id="44941.A0A397W3S8"/>
<evidence type="ECO:0000256" key="1">
    <source>
        <dbReference type="ARBA" id="ARBA00005532"/>
    </source>
</evidence>
<evidence type="ECO:0000256" key="3">
    <source>
        <dbReference type="ARBA" id="ARBA00022917"/>
    </source>
</evidence>
<dbReference type="InterPro" id="IPR014039">
    <property type="entry name" value="Transl_elong_EFTs/EF1B_dimer"/>
</dbReference>
<dbReference type="InterPro" id="IPR001816">
    <property type="entry name" value="Transl_elong_EFTs/EF1B"/>
</dbReference>
<comment type="subcellular location">
    <subcellularLocation>
        <location evidence="4">Mitochondrion</location>
    </subcellularLocation>
</comment>
<dbReference type="Pfam" id="PF00889">
    <property type="entry name" value="EF_TS"/>
    <property type="match status" value="1"/>
</dbReference>
<dbReference type="GO" id="GO:0005739">
    <property type="term" value="C:mitochondrion"/>
    <property type="evidence" value="ECO:0007669"/>
    <property type="project" value="UniProtKB-SubCell"/>
</dbReference>
<name>A0A397W3S8_9GLOM</name>
<dbReference type="HAMAP" id="MF_00050">
    <property type="entry name" value="EF_Ts"/>
    <property type="match status" value="1"/>
</dbReference>
<dbReference type="Gene3D" id="3.30.479.20">
    <property type="entry name" value="Elongation factor Ts, dimerisation domain"/>
    <property type="match status" value="2"/>
</dbReference>
<dbReference type="OrthoDB" id="277235at2759"/>
<comment type="function">
    <text evidence="4">Associates with the EF-Tu.GDP complex and induces the exchange of GDP to GTP. It remains bound to the aminoacyl-tRNA.EF-Tu.GTP complex up to the GTP hydrolysis stage on the ribosome.</text>
</comment>
<sequence>MYLSQFRRIPKVSDDSDHFEKKKFFAISMFRQRLITFQLSCSQSYKHFTVSQLLSQRSYVTDCSSIKPDIKLLARLRQETQISITKAKEALVKHNNDYDKATAWLLEDSKTTGVVKAEKLKDRTAKEGLIAIVTSKFGEKFGKLKEGGFILGNRGAIVEVNCETDFVSRNALFQQFATRIASTSLLFPTQPTPEFSNLTAKIVPIPLEHLVPSPLLPHPSTSSLTINHSQPVSVKDFLTELIGKLGEKINIRRIETVNFGIEKLSSRIANDEGLVVITGGYVHGGNDAYTGKIGALVVLEVRGVNQKNRILQRGQLNYSQSVIDVLSKFTRDLARQVVGFNPKYISYDHVRLLEPDRLKVTGEIDDSFKEFILTEQDFIAAKNQLTVGQQIKKLTNDFYIEIKILEFKRWVCGEDIKDIKNIGGDSNIEMSSQAELYNN</sequence>
<evidence type="ECO:0000259" key="5">
    <source>
        <dbReference type="Pfam" id="PF00889"/>
    </source>
</evidence>
<organism evidence="6 7">
    <name type="scientific">Gigaspora rosea</name>
    <dbReference type="NCBI Taxonomy" id="44941"/>
    <lineage>
        <taxon>Eukaryota</taxon>
        <taxon>Fungi</taxon>
        <taxon>Fungi incertae sedis</taxon>
        <taxon>Mucoromycota</taxon>
        <taxon>Glomeromycotina</taxon>
        <taxon>Glomeromycetes</taxon>
        <taxon>Diversisporales</taxon>
        <taxon>Gigasporaceae</taxon>
        <taxon>Gigaspora</taxon>
    </lineage>
</organism>